<sequence>MNRAKKRDPALVLIDDRYVEVRIGSARLYAFFQQEFAEVLADYLGGGLFMTAAFRFDSAA</sequence>
<dbReference type="RefSeq" id="WP_212202048.1">
    <property type="nucleotide sequence ID" value="NZ_JAGSTU010000062.1"/>
</dbReference>
<proteinExistence type="predicted"/>
<dbReference type="AlphaFoldDB" id="A0AAW7SYG8"/>
<reference evidence="1" key="1">
    <citation type="submission" date="2023-07" db="EMBL/GenBank/DDBJ databases">
        <title>A collection of bacterial strains from the Burkholderia cepacia Research Laboratory and Repository.</title>
        <authorList>
            <person name="Lipuma J."/>
            <person name="Spilker T."/>
            <person name="Caverly L."/>
        </authorList>
    </citation>
    <scope>NUCLEOTIDE SEQUENCE</scope>
    <source>
        <strain evidence="1">AU44268</strain>
    </source>
</reference>
<evidence type="ECO:0008006" key="3">
    <source>
        <dbReference type="Google" id="ProtNLM"/>
    </source>
</evidence>
<gene>
    <name evidence="1" type="ORF">QZM33_14065</name>
</gene>
<accession>A0AAW7SYG8</accession>
<dbReference type="Proteomes" id="UP001171620">
    <property type="component" value="Unassembled WGS sequence"/>
</dbReference>
<name>A0AAW7SYG8_BURVI</name>
<dbReference type="EMBL" id="JAUJRV010000009">
    <property type="protein sequence ID" value="MDN7796062.1"/>
    <property type="molecule type" value="Genomic_DNA"/>
</dbReference>
<protein>
    <recommendedName>
        <fullName evidence="3">KTSC domain-containing protein</fullName>
    </recommendedName>
</protein>
<evidence type="ECO:0000313" key="1">
    <source>
        <dbReference type="EMBL" id="MDN7796062.1"/>
    </source>
</evidence>
<evidence type="ECO:0000313" key="2">
    <source>
        <dbReference type="Proteomes" id="UP001171620"/>
    </source>
</evidence>
<organism evidence="1 2">
    <name type="scientific">Burkholderia vietnamiensis</name>
    <dbReference type="NCBI Taxonomy" id="60552"/>
    <lineage>
        <taxon>Bacteria</taxon>
        <taxon>Pseudomonadati</taxon>
        <taxon>Pseudomonadota</taxon>
        <taxon>Betaproteobacteria</taxon>
        <taxon>Burkholderiales</taxon>
        <taxon>Burkholderiaceae</taxon>
        <taxon>Burkholderia</taxon>
        <taxon>Burkholderia cepacia complex</taxon>
    </lineage>
</organism>
<comment type="caution">
    <text evidence="1">The sequence shown here is derived from an EMBL/GenBank/DDBJ whole genome shotgun (WGS) entry which is preliminary data.</text>
</comment>